<evidence type="ECO:0000313" key="4">
    <source>
        <dbReference type="Proteomes" id="UP000621500"/>
    </source>
</evidence>
<accession>A0ABQ4EGJ7</accession>
<feature type="compositionally biased region" description="Low complexity" evidence="1">
    <location>
        <begin position="7"/>
        <end position="19"/>
    </location>
</feature>
<dbReference type="SUPFAM" id="SSF48452">
    <property type="entry name" value="TPR-like"/>
    <property type="match status" value="1"/>
</dbReference>
<keyword evidence="4" id="KW-1185">Reference proteome</keyword>
<proteinExistence type="predicted"/>
<dbReference type="Pfam" id="PF12688">
    <property type="entry name" value="TPR_5"/>
    <property type="match status" value="1"/>
</dbReference>
<reference evidence="3 4" key="1">
    <citation type="submission" date="2021-01" db="EMBL/GenBank/DDBJ databases">
        <title>Whole genome shotgun sequence of Plantactinospora mayteni NBRC 109088.</title>
        <authorList>
            <person name="Komaki H."/>
            <person name="Tamura T."/>
        </authorList>
    </citation>
    <scope>NUCLEOTIDE SEQUENCE [LARGE SCALE GENOMIC DNA]</scope>
    <source>
        <strain evidence="3 4">NBRC 109088</strain>
    </source>
</reference>
<name>A0ABQ4EGJ7_9ACTN</name>
<dbReference type="Gene3D" id="1.25.40.10">
    <property type="entry name" value="Tetratricopeptide repeat domain"/>
    <property type="match status" value="1"/>
</dbReference>
<dbReference type="InterPro" id="IPR041656">
    <property type="entry name" value="TPR_5"/>
</dbReference>
<dbReference type="Proteomes" id="UP000621500">
    <property type="component" value="Unassembled WGS sequence"/>
</dbReference>
<dbReference type="EMBL" id="BONX01000002">
    <property type="protein sequence ID" value="GIG93853.1"/>
    <property type="molecule type" value="Genomic_DNA"/>
</dbReference>
<evidence type="ECO:0000256" key="1">
    <source>
        <dbReference type="SAM" id="MobiDB-lite"/>
    </source>
</evidence>
<organism evidence="3 4">
    <name type="scientific">Plantactinospora mayteni</name>
    <dbReference type="NCBI Taxonomy" id="566021"/>
    <lineage>
        <taxon>Bacteria</taxon>
        <taxon>Bacillati</taxon>
        <taxon>Actinomycetota</taxon>
        <taxon>Actinomycetes</taxon>
        <taxon>Micromonosporales</taxon>
        <taxon>Micromonosporaceae</taxon>
        <taxon>Plantactinospora</taxon>
    </lineage>
</organism>
<comment type="caution">
    <text evidence="3">The sequence shown here is derived from an EMBL/GenBank/DDBJ whole genome shotgun (WGS) entry which is preliminary data.</text>
</comment>
<feature type="region of interest" description="Disordered" evidence="1">
    <location>
        <begin position="1"/>
        <end position="39"/>
    </location>
</feature>
<sequence length="223" mass="24796">MVRKRGTTTPTRPSATTPADPDDNPAKCGSDNGRQGRRRLRRRLCESARMQDWETRVAEAWASIDDYEDREADFRTVIDSLAAELPDDDPVAAFERACAWDSTGHSDRAVPLYRWALDHGLSGYRRRRAVIQMSSSLRNIGQAEFAVTLLEAERDIDPATLDEPTRTLTDAISATLALCLADSGREREAVSVAVAALAPHLPRYQRSMANYARLLLAPDTKPE</sequence>
<evidence type="ECO:0000313" key="3">
    <source>
        <dbReference type="EMBL" id="GIG93853.1"/>
    </source>
</evidence>
<protein>
    <recommendedName>
        <fullName evidence="2">Tetratrico peptide repeat group 5 domain-containing protein</fullName>
    </recommendedName>
</protein>
<feature type="domain" description="Tetratrico peptide repeat group 5" evidence="2">
    <location>
        <begin position="90"/>
        <end position="215"/>
    </location>
</feature>
<gene>
    <name evidence="3" type="ORF">Pma05_04260</name>
</gene>
<evidence type="ECO:0000259" key="2">
    <source>
        <dbReference type="Pfam" id="PF12688"/>
    </source>
</evidence>
<dbReference type="InterPro" id="IPR011990">
    <property type="entry name" value="TPR-like_helical_dom_sf"/>
</dbReference>